<feature type="transmembrane region" description="Helical" evidence="4">
    <location>
        <begin position="103"/>
        <end position="131"/>
    </location>
</feature>
<accession>A0ABS5YBW1</accession>
<dbReference type="InterPro" id="IPR000160">
    <property type="entry name" value="GGDEF_dom"/>
</dbReference>
<keyword evidence="4" id="KW-0812">Transmembrane</keyword>
<evidence type="ECO:0000256" key="4">
    <source>
        <dbReference type="SAM" id="Phobius"/>
    </source>
</evidence>
<evidence type="ECO:0000313" key="6">
    <source>
        <dbReference type="EMBL" id="MBT9432454.1"/>
    </source>
</evidence>
<comment type="catalytic activity">
    <reaction evidence="3">
        <text>2 GTP = 3',3'-c-di-GMP + 2 diphosphate</text>
        <dbReference type="Rhea" id="RHEA:24898"/>
        <dbReference type="ChEBI" id="CHEBI:33019"/>
        <dbReference type="ChEBI" id="CHEBI:37565"/>
        <dbReference type="ChEBI" id="CHEBI:58805"/>
        <dbReference type="EC" id="2.7.7.65"/>
    </reaction>
</comment>
<dbReference type="InterPro" id="IPR029787">
    <property type="entry name" value="Nucleotide_cyclase"/>
</dbReference>
<feature type="domain" description="GGDEF" evidence="5">
    <location>
        <begin position="219"/>
        <end position="353"/>
    </location>
</feature>
<comment type="caution">
    <text evidence="6">The sequence shown here is derived from an EMBL/GenBank/DDBJ whole genome shotgun (WGS) entry which is preliminary data.</text>
</comment>
<keyword evidence="7" id="KW-1185">Reference proteome</keyword>
<proteinExistence type="predicted"/>
<dbReference type="PANTHER" id="PTHR45138">
    <property type="entry name" value="REGULATORY COMPONENTS OF SENSORY TRANSDUCTION SYSTEM"/>
    <property type="match status" value="1"/>
</dbReference>
<evidence type="ECO:0000259" key="5">
    <source>
        <dbReference type="PROSITE" id="PS50887"/>
    </source>
</evidence>
<keyword evidence="4" id="KW-0472">Membrane</keyword>
<dbReference type="CDD" id="cd01949">
    <property type="entry name" value="GGDEF"/>
    <property type="match status" value="1"/>
</dbReference>
<dbReference type="SUPFAM" id="SSF55073">
    <property type="entry name" value="Nucleotide cyclase"/>
    <property type="match status" value="1"/>
</dbReference>
<dbReference type="PROSITE" id="PS50887">
    <property type="entry name" value="GGDEF"/>
    <property type="match status" value="1"/>
</dbReference>
<evidence type="ECO:0000313" key="7">
    <source>
        <dbReference type="Proteomes" id="UP000811282"/>
    </source>
</evidence>
<gene>
    <name evidence="6" type="ORF">JZM24_10520</name>
</gene>
<dbReference type="SMART" id="SM00267">
    <property type="entry name" value="GGDEF"/>
    <property type="match status" value="1"/>
</dbReference>
<dbReference type="PANTHER" id="PTHR45138:SF9">
    <property type="entry name" value="DIGUANYLATE CYCLASE DGCM-RELATED"/>
    <property type="match status" value="1"/>
</dbReference>
<dbReference type="EC" id="2.7.7.65" evidence="2"/>
<feature type="transmembrane region" description="Helical" evidence="4">
    <location>
        <begin position="46"/>
        <end position="67"/>
    </location>
</feature>
<dbReference type="Gene3D" id="3.30.70.270">
    <property type="match status" value="1"/>
</dbReference>
<dbReference type="EMBL" id="JAFJYC010000001">
    <property type="protein sequence ID" value="MBT9432454.1"/>
    <property type="molecule type" value="Genomic_DNA"/>
</dbReference>
<evidence type="ECO:0000256" key="2">
    <source>
        <dbReference type="ARBA" id="ARBA00012528"/>
    </source>
</evidence>
<dbReference type="InterPro" id="IPR043128">
    <property type="entry name" value="Rev_trsase/Diguanyl_cyclase"/>
</dbReference>
<dbReference type="InterPro" id="IPR050469">
    <property type="entry name" value="Diguanylate_Cyclase"/>
</dbReference>
<keyword evidence="4" id="KW-1133">Transmembrane helix</keyword>
<evidence type="ECO:0000256" key="1">
    <source>
        <dbReference type="ARBA" id="ARBA00004665"/>
    </source>
</evidence>
<dbReference type="RefSeq" id="WP_215669599.1">
    <property type="nucleotide sequence ID" value="NZ_JAFJYC010000001.1"/>
</dbReference>
<comment type="pathway">
    <text evidence="1">Purine metabolism; 3',5'-cyclic di-GMP biosynthesis.</text>
</comment>
<reference evidence="6 7" key="1">
    <citation type="journal article" date="2021" name="Genome Biol. Evol.">
        <title>The evolution of interdependence in a four-way mealybug symbiosis.</title>
        <authorList>
            <person name="Garber A.I."/>
            <person name="Kupper M."/>
            <person name="Laetsch D.R."/>
            <person name="Weldon S.R."/>
            <person name="Ladinsky M.S."/>
            <person name="Bjorkman P.J."/>
            <person name="McCutcheon J.P."/>
        </authorList>
    </citation>
    <scope>NUCLEOTIDE SEQUENCE [LARGE SCALE GENOMIC DNA]</scope>
    <source>
        <strain evidence="6">SOD</strain>
    </source>
</reference>
<feature type="transmembrane region" description="Helical" evidence="4">
    <location>
        <begin position="73"/>
        <end position="91"/>
    </location>
</feature>
<dbReference type="Pfam" id="PF00990">
    <property type="entry name" value="GGDEF"/>
    <property type="match status" value="1"/>
</dbReference>
<dbReference type="Proteomes" id="UP000811282">
    <property type="component" value="Unassembled WGS sequence"/>
</dbReference>
<organism evidence="6 7">
    <name type="scientific">Candidatus Sodalis endolongispinus</name>
    <dbReference type="NCBI Taxonomy" id="2812662"/>
    <lineage>
        <taxon>Bacteria</taxon>
        <taxon>Pseudomonadati</taxon>
        <taxon>Pseudomonadota</taxon>
        <taxon>Gammaproteobacteria</taxon>
        <taxon>Enterobacterales</taxon>
        <taxon>Bruguierivoracaceae</taxon>
        <taxon>Sodalis</taxon>
    </lineage>
</organism>
<protein>
    <recommendedName>
        <fullName evidence="2">diguanylate cyclase</fullName>
        <ecNumber evidence="2">2.7.7.65</ecNumber>
    </recommendedName>
</protein>
<evidence type="ECO:0000256" key="3">
    <source>
        <dbReference type="ARBA" id="ARBA00034247"/>
    </source>
</evidence>
<name>A0ABS5YBW1_9GAMM</name>
<feature type="transmembrane region" description="Helical" evidence="4">
    <location>
        <begin position="143"/>
        <end position="162"/>
    </location>
</feature>
<feature type="transmembrane region" description="Helical" evidence="4">
    <location>
        <begin position="20"/>
        <end position="39"/>
    </location>
</feature>
<dbReference type="NCBIfam" id="TIGR00254">
    <property type="entry name" value="GGDEF"/>
    <property type="match status" value="1"/>
</dbReference>
<sequence length="368" mass="40943">MSKPYNTYDELRQSKLSTSLLLFLLLNIAFSLFYVVSAINNSRQPSAAAIIVAALSMTGLVISLFRMRNYEVSLNYLSIIIGFSWAWHILFRFNQLATPDKTFLLYSLMTVFFISAITLADNLVAFCLHSLPSAVTVVVLDEFSHIVMLLFTIVMPPISFSLHHLMQNRSEAFTIDLVRRLSEEREKFSDLSMIDPLTGLYNRRGLQNKLEGLLGADPCCHYLLLLDIDHFKAYNDNYGHSMGDKALAAVSVVIRDAVRSRDIAVRYGGEEFLVLLIDVDETEALTLTENVRQAVLDLKIPHLYNQEVSTTVTLSVGIALLTGANIDASLTAADQALYQVKHQGRNAVKIADLPCDDESPSSAAPSLD</sequence>